<dbReference type="GO" id="GO:0016020">
    <property type="term" value="C:membrane"/>
    <property type="evidence" value="ECO:0007669"/>
    <property type="project" value="UniProtKB-SubCell"/>
</dbReference>
<organism evidence="8 9">
    <name type="scientific">Riccia fluitans</name>
    <dbReference type="NCBI Taxonomy" id="41844"/>
    <lineage>
        <taxon>Eukaryota</taxon>
        <taxon>Viridiplantae</taxon>
        <taxon>Streptophyta</taxon>
        <taxon>Embryophyta</taxon>
        <taxon>Marchantiophyta</taxon>
        <taxon>Marchantiopsida</taxon>
        <taxon>Marchantiidae</taxon>
        <taxon>Marchantiales</taxon>
        <taxon>Ricciaceae</taxon>
        <taxon>Riccia</taxon>
    </lineage>
</organism>
<proteinExistence type="predicted"/>
<evidence type="ECO:0000259" key="7">
    <source>
        <dbReference type="PROSITE" id="PS50801"/>
    </source>
</evidence>
<dbReference type="Pfam" id="PF01740">
    <property type="entry name" value="STAS"/>
    <property type="match status" value="1"/>
</dbReference>
<accession>A0ABD1XG66</accession>
<protein>
    <recommendedName>
        <fullName evidence="7">STAS domain-containing protein</fullName>
    </recommendedName>
</protein>
<keyword evidence="9" id="KW-1185">Reference proteome</keyword>
<dbReference type="InterPro" id="IPR002645">
    <property type="entry name" value="STAS_dom"/>
</dbReference>
<dbReference type="Gene3D" id="3.30.750.24">
    <property type="entry name" value="STAS domain"/>
    <property type="match status" value="1"/>
</dbReference>
<reference evidence="8 9" key="1">
    <citation type="submission" date="2024-09" db="EMBL/GenBank/DDBJ databases">
        <title>Chromosome-scale assembly of Riccia fluitans.</title>
        <authorList>
            <person name="Paukszto L."/>
            <person name="Sawicki J."/>
            <person name="Karawczyk K."/>
            <person name="Piernik-Szablinska J."/>
            <person name="Szczecinska M."/>
            <person name="Mazdziarz M."/>
        </authorList>
    </citation>
    <scope>NUCLEOTIDE SEQUENCE [LARGE SCALE GENOMIC DNA]</scope>
    <source>
        <strain evidence="8">Rf_01</strain>
        <tissue evidence="8">Aerial parts of the thallus</tissue>
    </source>
</reference>
<feature type="transmembrane region" description="Helical" evidence="6">
    <location>
        <begin position="524"/>
        <end position="554"/>
    </location>
</feature>
<feature type="transmembrane region" description="Helical" evidence="6">
    <location>
        <begin position="261"/>
        <end position="280"/>
    </location>
</feature>
<comment type="subcellular location">
    <subcellularLocation>
        <location evidence="1">Membrane</location>
        <topology evidence="1">Multi-pass membrane protein</topology>
    </subcellularLocation>
</comment>
<evidence type="ECO:0000256" key="2">
    <source>
        <dbReference type="ARBA" id="ARBA00022448"/>
    </source>
</evidence>
<evidence type="ECO:0000313" key="8">
    <source>
        <dbReference type="EMBL" id="KAL2607955.1"/>
    </source>
</evidence>
<keyword evidence="5 6" id="KW-0472">Membrane</keyword>
<sequence>MEPDSQTDAFKFRKAFGGLWGRTPLPGMFRRCLWTLLLYYPKPPLEKSKMAHVAHVGSPEEANIRRTDDLREDGTVPGNGQSPEERLLVNNVRVPPDESLGLKVKHTVKETFFADDPLRQFKGHTGKKKWFLGLAYIFPILEWLPKYKLHKLRGDIIAGLTIASLAVPQDLGYAKLAGLDPVNGLYSSFVPPLVYSALGSSRDIAIGPVAVVSILLGQLLKDEIDPKNKGPYLRLALTATFFAGVVQAGLGLLRLGFIIDFLSHAAIIGFMAGAAVTIALQQLKGLLGITSFTTKTDIVSVMRSVWTNIDEWNWQTILVGLFFLTFLLICKRISKVRKNLFWVSAIAPLTSVIAATLFVYVTRLDKHGVKIVRNIKKGVNPTSFNDIYWTGKYLTTGFKIGLVAGLIALTEAVAIGRTFAALKDYHIDGNKEMIAIGTMNIAGSWTSCYVATGSFSRSAVNYQAGCNTAVANIVMAIVVLFTLLFLTPLFHYTPNCILSAIIINAVLSLIDLKAAKLVWKTDKLDFLVLIGAFFGVFFVSVEIGLLIAVCISFGKILLHVTRPHTALLGNIPQTTVYRNVDQYPDATTEPGIVIIRIDAAVYFSNSNYIRERILRYVNDAQDEVKENGGVPIQFVIIEMAPVMSIDTAGIHAFEELHFALKKRGIQLAISNPVGRVITSFRDGDFVKLLGQQWFFLSVSQGVGICSVIIKRNEHALKEAEGGDDSNV</sequence>
<keyword evidence="4 6" id="KW-1133">Transmembrane helix</keyword>
<dbReference type="EMBL" id="JBHFFA010000008">
    <property type="protein sequence ID" value="KAL2607955.1"/>
    <property type="molecule type" value="Genomic_DNA"/>
</dbReference>
<keyword evidence="2" id="KW-0813">Transport</keyword>
<dbReference type="Proteomes" id="UP001605036">
    <property type="component" value="Unassembled WGS sequence"/>
</dbReference>
<feature type="transmembrane region" description="Helical" evidence="6">
    <location>
        <begin position="400"/>
        <end position="422"/>
    </location>
</feature>
<evidence type="ECO:0000256" key="6">
    <source>
        <dbReference type="SAM" id="Phobius"/>
    </source>
</evidence>
<dbReference type="FunFam" id="3.30.750.24:FF:000002">
    <property type="entry name" value="Sulfate transporter 31"/>
    <property type="match status" value="1"/>
</dbReference>
<dbReference type="NCBIfam" id="TIGR00815">
    <property type="entry name" value="sulP"/>
    <property type="match status" value="1"/>
</dbReference>
<name>A0ABD1XG66_9MARC</name>
<evidence type="ECO:0000256" key="3">
    <source>
        <dbReference type="ARBA" id="ARBA00022692"/>
    </source>
</evidence>
<dbReference type="InterPro" id="IPR036513">
    <property type="entry name" value="STAS_dom_sf"/>
</dbReference>
<dbReference type="InterPro" id="IPR011547">
    <property type="entry name" value="SLC26A/SulP_dom"/>
</dbReference>
<feature type="transmembrane region" description="Helical" evidence="6">
    <location>
        <begin position="232"/>
        <end position="255"/>
    </location>
</feature>
<dbReference type="SUPFAM" id="SSF52091">
    <property type="entry name" value="SpoIIaa-like"/>
    <property type="match status" value="1"/>
</dbReference>
<comment type="caution">
    <text evidence="8">The sequence shown here is derived from an EMBL/GenBank/DDBJ whole genome shotgun (WGS) entry which is preliminary data.</text>
</comment>
<keyword evidence="3 6" id="KW-0812">Transmembrane</keyword>
<dbReference type="InterPro" id="IPR001902">
    <property type="entry name" value="SLC26A/SulP_fam"/>
</dbReference>
<gene>
    <name evidence="8" type="ORF">R1flu_026528</name>
</gene>
<feature type="transmembrane region" description="Helical" evidence="6">
    <location>
        <begin position="492"/>
        <end position="512"/>
    </location>
</feature>
<evidence type="ECO:0000256" key="5">
    <source>
        <dbReference type="ARBA" id="ARBA00023136"/>
    </source>
</evidence>
<dbReference type="AlphaFoldDB" id="A0ABD1XG66"/>
<evidence type="ECO:0000256" key="4">
    <source>
        <dbReference type="ARBA" id="ARBA00022989"/>
    </source>
</evidence>
<feature type="transmembrane region" description="Helical" evidence="6">
    <location>
        <begin position="340"/>
        <end position="361"/>
    </location>
</feature>
<evidence type="ECO:0000256" key="1">
    <source>
        <dbReference type="ARBA" id="ARBA00004141"/>
    </source>
</evidence>
<dbReference type="Pfam" id="PF00916">
    <property type="entry name" value="Sulfate_transp"/>
    <property type="match status" value="1"/>
</dbReference>
<feature type="transmembrane region" description="Helical" evidence="6">
    <location>
        <begin position="312"/>
        <end position="334"/>
    </location>
</feature>
<dbReference type="CDD" id="cd07042">
    <property type="entry name" value="STAS_SulP_like_sulfate_transporter"/>
    <property type="match status" value="1"/>
</dbReference>
<dbReference type="PANTHER" id="PTHR11814">
    <property type="entry name" value="SULFATE TRANSPORTER"/>
    <property type="match status" value="1"/>
</dbReference>
<evidence type="ECO:0000313" key="9">
    <source>
        <dbReference type="Proteomes" id="UP001605036"/>
    </source>
</evidence>
<feature type="domain" description="STAS" evidence="7">
    <location>
        <begin position="582"/>
        <end position="705"/>
    </location>
</feature>
<feature type="transmembrane region" description="Helical" evidence="6">
    <location>
        <begin position="464"/>
        <end position="486"/>
    </location>
</feature>
<dbReference type="PROSITE" id="PS50801">
    <property type="entry name" value="STAS"/>
    <property type="match status" value="1"/>
</dbReference>